<sequence>MTKAVAFRDQPQIQRIRERLWSERDYGRAAVMVGAGFSRNATTVSPGVPRFPLWGDTAERMLEDLYPSGNPDEGPRGRRKALYGTASGAMRLASEYEISFGRSALDNLLLESIPDASYEPGRLHDMLLSLPWADVFTTNYDTLLERARSRVFERKYGLVLDPSDVPAHEQPRIVKLHGSFPSQRPFVITEEDFRAYPARSAPFVSLVQQSIAENAFCLLGFSGEDPNFLSWTGWVRDNLGPSAPRVYLCGLLDLSGPTRRLLESRNVIPVDLSPLFPPALWPRRDERHEKATEWLLLNLMNGKPPDPDDWLAPPSRRHRWRPSFDRPEVPEGPSLFTPSEPSSHQGFADNLEQLTEVLETWRRQRLEYPGWAVAPYVVRSKLWPETQFWIDPILRSLGELPAPRNLEILYEFNWRLEKALIPLFNVWSEKIVEVLTSFNPFPDLVGIDGATVTPRREEHAELDWASIAEWWVELSFAVIREAREDQDDSKFRLWMDRLDDVVGHGTEWRSRWFYEDCLFHLYRFDQEALRAGLQEWAREATSPPWDVKRAALLSELGELEEAERLAETALNRIREQLHPYSQDHALMSQEGWVMLLLEIIDSNVRDQPEGRRELFQERYKALEPRRCNPKVEVERLGSRVRGPVPQEIMGIKQEATRPFDPDMAGERITFGSGFPAAPAFPAFGFLRMLEEGGIPLKCGGVRIYPEDVEGCARWIKPYAPLWSLSALLRSVEPAQEEELDGWFDRVRVATLPRN</sequence>
<reference evidence="2 3" key="1">
    <citation type="submission" date="2019-10" db="EMBL/GenBank/DDBJ databases">
        <title>Rubrobacter sp nov SCSIO 52915 isolated from a deep-sea sediment in the South China Sea.</title>
        <authorList>
            <person name="Chen R.W."/>
        </authorList>
    </citation>
    <scope>NUCLEOTIDE SEQUENCE [LARGE SCALE GENOMIC DNA]</scope>
    <source>
        <strain evidence="2 3">SCSIO 52915</strain>
    </source>
</reference>
<dbReference type="EMBL" id="CP045121">
    <property type="protein sequence ID" value="QIN78292.1"/>
    <property type="molecule type" value="Genomic_DNA"/>
</dbReference>
<dbReference type="KEGG" id="rmar:GBA65_06945"/>
<feature type="compositionally biased region" description="Polar residues" evidence="1">
    <location>
        <begin position="336"/>
        <end position="345"/>
    </location>
</feature>
<feature type="region of interest" description="Disordered" evidence="1">
    <location>
        <begin position="322"/>
        <end position="345"/>
    </location>
</feature>
<name>A0A6G8PVQ8_9ACTN</name>
<gene>
    <name evidence="2" type="ORF">GBA65_06945</name>
</gene>
<organism evidence="2 3">
    <name type="scientific">Rubrobacter marinus</name>
    <dbReference type="NCBI Taxonomy" id="2653852"/>
    <lineage>
        <taxon>Bacteria</taxon>
        <taxon>Bacillati</taxon>
        <taxon>Actinomycetota</taxon>
        <taxon>Rubrobacteria</taxon>
        <taxon>Rubrobacterales</taxon>
        <taxon>Rubrobacteraceae</taxon>
        <taxon>Rubrobacter</taxon>
    </lineage>
</organism>
<proteinExistence type="predicted"/>
<keyword evidence="3" id="KW-1185">Reference proteome</keyword>
<dbReference type="InterPro" id="IPR029035">
    <property type="entry name" value="DHS-like_NAD/FAD-binding_dom"/>
</dbReference>
<accession>A0A6G8PVQ8</accession>
<evidence type="ECO:0000313" key="3">
    <source>
        <dbReference type="Proteomes" id="UP000502706"/>
    </source>
</evidence>
<dbReference type="SUPFAM" id="SSF52467">
    <property type="entry name" value="DHS-like NAD/FAD-binding domain"/>
    <property type="match status" value="1"/>
</dbReference>
<protein>
    <submittedName>
        <fullName evidence="2">Uncharacterized protein</fullName>
    </submittedName>
</protein>
<evidence type="ECO:0000256" key="1">
    <source>
        <dbReference type="SAM" id="MobiDB-lite"/>
    </source>
</evidence>
<evidence type="ECO:0000313" key="2">
    <source>
        <dbReference type="EMBL" id="QIN78292.1"/>
    </source>
</evidence>
<dbReference type="Pfam" id="PF13289">
    <property type="entry name" value="SIR2_2"/>
    <property type="match status" value="1"/>
</dbReference>
<dbReference type="AlphaFoldDB" id="A0A6G8PVQ8"/>
<dbReference type="RefSeq" id="WP_166395969.1">
    <property type="nucleotide sequence ID" value="NZ_CP045121.1"/>
</dbReference>
<dbReference type="Proteomes" id="UP000502706">
    <property type="component" value="Chromosome"/>
</dbReference>